<reference evidence="6 7" key="1">
    <citation type="journal article" date="2024" name="Chem. Sci.">
        <title>Discovery of a lagriamide polyketide by integrated genome mining, isotopic labeling, and untargeted metabolomics.</title>
        <authorList>
            <person name="Fergusson C.H."/>
            <person name="Saulog J."/>
            <person name="Paulo B.S."/>
            <person name="Wilson D.M."/>
            <person name="Liu D.Y."/>
            <person name="Morehouse N.J."/>
            <person name="Waterworth S."/>
            <person name="Barkei J."/>
            <person name="Gray C.A."/>
            <person name="Kwan J.C."/>
            <person name="Eustaquio A.S."/>
            <person name="Linington R.G."/>
        </authorList>
    </citation>
    <scope>NUCLEOTIDE SEQUENCE [LARGE SCALE GENOMIC DNA]</scope>
    <source>
        <strain evidence="6 7">RL17-338-BIF-B</strain>
    </source>
</reference>
<evidence type="ECO:0000256" key="4">
    <source>
        <dbReference type="ARBA" id="ARBA00023163"/>
    </source>
</evidence>
<comment type="caution">
    <text evidence="6">The sequence shown here is derived from an EMBL/GenBank/DDBJ whole genome shotgun (WGS) entry which is preliminary data.</text>
</comment>
<protein>
    <submittedName>
        <fullName evidence="6">DeoR/GlpR family DNA-binding transcription regulator</fullName>
    </submittedName>
</protein>
<dbReference type="InterPro" id="IPR036390">
    <property type="entry name" value="WH_DNA-bd_sf"/>
</dbReference>
<dbReference type="RefSeq" id="WP_349541434.1">
    <property type="nucleotide sequence ID" value="NZ_JAOALG010000001.1"/>
</dbReference>
<keyword evidence="4" id="KW-0804">Transcription</keyword>
<keyword evidence="2" id="KW-0805">Transcription regulation</keyword>
<name>A0ABV1LHG4_9BURK</name>
<dbReference type="InterPro" id="IPR036388">
    <property type="entry name" value="WH-like_DNA-bd_sf"/>
</dbReference>
<dbReference type="InterPro" id="IPR037171">
    <property type="entry name" value="NagB/RpiA_transferase-like"/>
</dbReference>
<dbReference type="SUPFAM" id="SSF100950">
    <property type="entry name" value="NagB/RpiA/CoA transferase-like"/>
    <property type="match status" value="1"/>
</dbReference>
<dbReference type="Proteomes" id="UP001469089">
    <property type="component" value="Unassembled WGS sequence"/>
</dbReference>
<proteinExistence type="predicted"/>
<dbReference type="InterPro" id="IPR014036">
    <property type="entry name" value="DeoR-like_C"/>
</dbReference>
<dbReference type="Gene3D" id="1.10.10.10">
    <property type="entry name" value="Winged helix-like DNA-binding domain superfamily/Winged helix DNA-binding domain"/>
    <property type="match status" value="1"/>
</dbReference>
<dbReference type="Pfam" id="PF00455">
    <property type="entry name" value="DeoRC"/>
    <property type="match status" value="1"/>
</dbReference>
<dbReference type="Gene3D" id="3.40.50.1360">
    <property type="match status" value="1"/>
</dbReference>
<dbReference type="PANTHER" id="PTHR30363">
    <property type="entry name" value="HTH-TYPE TRANSCRIPTIONAL REGULATOR SRLR-RELATED"/>
    <property type="match status" value="1"/>
</dbReference>
<evidence type="ECO:0000256" key="2">
    <source>
        <dbReference type="ARBA" id="ARBA00023015"/>
    </source>
</evidence>
<dbReference type="EMBL" id="JAOALG010000001">
    <property type="protein sequence ID" value="MEQ5838715.1"/>
    <property type="molecule type" value="Genomic_DNA"/>
</dbReference>
<gene>
    <name evidence="6" type="ORF">N0A02_04580</name>
</gene>
<dbReference type="GO" id="GO:0003677">
    <property type="term" value="F:DNA binding"/>
    <property type="evidence" value="ECO:0007669"/>
    <property type="project" value="UniProtKB-KW"/>
</dbReference>
<sequence>MLTYEALPDERRRHIRSLLASKGKVFAADLATEFEVSEHTIRRDLTDLAKAGACKRVYGGAVALPPNGGNLQDRMEREPERKDALAVAAVSLLADNQCIFLDTGSTNLSIARAIPQDLNLTVVTNSPVIASALLEKDNVTLIALGGQIDKTIGGTVGVLAVEAIQRMTFDLAFLGACAIDPQEGLTAFSLEDASFKRAVLARSGTIAIAVIKEKMISVATHSVASVDAIATIIVEKDAPTKQVKAFADSGMQVVVAYHSPFE</sequence>
<evidence type="ECO:0000313" key="6">
    <source>
        <dbReference type="EMBL" id="MEQ5838715.1"/>
    </source>
</evidence>
<accession>A0ABV1LHG4</accession>
<dbReference type="InterPro" id="IPR018356">
    <property type="entry name" value="Tscrpt_reg_HTH_DeoR_CS"/>
</dbReference>
<dbReference type="Pfam" id="PF08220">
    <property type="entry name" value="HTH_DeoR"/>
    <property type="match status" value="1"/>
</dbReference>
<organism evidence="6 7">
    <name type="scientific">Paraburkholderia acidicola</name>
    <dbReference type="NCBI Taxonomy" id="1912599"/>
    <lineage>
        <taxon>Bacteria</taxon>
        <taxon>Pseudomonadati</taxon>
        <taxon>Pseudomonadota</taxon>
        <taxon>Betaproteobacteria</taxon>
        <taxon>Burkholderiales</taxon>
        <taxon>Burkholderiaceae</taxon>
        <taxon>Paraburkholderia</taxon>
    </lineage>
</organism>
<keyword evidence="1" id="KW-0678">Repressor</keyword>
<dbReference type="PROSITE" id="PS51000">
    <property type="entry name" value="HTH_DEOR_2"/>
    <property type="match status" value="1"/>
</dbReference>
<feature type="domain" description="HTH deoR-type" evidence="5">
    <location>
        <begin position="8"/>
        <end position="63"/>
    </location>
</feature>
<dbReference type="SMART" id="SM00420">
    <property type="entry name" value="HTH_DEOR"/>
    <property type="match status" value="1"/>
</dbReference>
<dbReference type="InterPro" id="IPR050313">
    <property type="entry name" value="Carb_Metab_HTH_regulators"/>
</dbReference>
<evidence type="ECO:0000256" key="3">
    <source>
        <dbReference type="ARBA" id="ARBA00023125"/>
    </source>
</evidence>
<evidence type="ECO:0000259" key="5">
    <source>
        <dbReference type="PROSITE" id="PS51000"/>
    </source>
</evidence>
<dbReference type="InterPro" id="IPR001034">
    <property type="entry name" value="DeoR_HTH"/>
</dbReference>
<dbReference type="SUPFAM" id="SSF46785">
    <property type="entry name" value="Winged helix' DNA-binding domain"/>
    <property type="match status" value="1"/>
</dbReference>
<evidence type="ECO:0000256" key="1">
    <source>
        <dbReference type="ARBA" id="ARBA00022491"/>
    </source>
</evidence>
<dbReference type="SMART" id="SM01134">
    <property type="entry name" value="DeoRC"/>
    <property type="match status" value="1"/>
</dbReference>
<dbReference type="PANTHER" id="PTHR30363:SF4">
    <property type="entry name" value="GLYCEROL-3-PHOSPHATE REGULON REPRESSOR"/>
    <property type="match status" value="1"/>
</dbReference>
<evidence type="ECO:0000313" key="7">
    <source>
        <dbReference type="Proteomes" id="UP001469089"/>
    </source>
</evidence>
<dbReference type="PROSITE" id="PS00894">
    <property type="entry name" value="HTH_DEOR_1"/>
    <property type="match status" value="1"/>
</dbReference>
<dbReference type="PRINTS" id="PR00037">
    <property type="entry name" value="HTHLACR"/>
</dbReference>
<keyword evidence="7" id="KW-1185">Reference proteome</keyword>
<keyword evidence="3 6" id="KW-0238">DNA-binding</keyword>